<accession>A0AAE0B728</accession>
<name>A0AAE0B728_9ROSI</name>
<sequence length="136" mass="15576">MEEFELLCTVLWRVWFRRNVRVHESASVEEGDIVPWAKSYLEEFKRADGLGTDEAKMVMKSVARWQPPTEREFKLNVDAVIDSVRGRVGIGIIIRDAFTPWEANKAAHSLAQIGLTVESDLFWFEDLPPSVADLQL</sequence>
<dbReference type="InterPro" id="IPR052929">
    <property type="entry name" value="RNase_H-like_EbsB-rel"/>
</dbReference>
<comment type="caution">
    <text evidence="1">The sequence shown here is derived from an EMBL/GenBank/DDBJ whole genome shotgun (WGS) entry which is preliminary data.</text>
</comment>
<dbReference type="Proteomes" id="UP001281410">
    <property type="component" value="Unassembled WGS sequence"/>
</dbReference>
<evidence type="ECO:0000313" key="2">
    <source>
        <dbReference type="Proteomes" id="UP001281410"/>
    </source>
</evidence>
<evidence type="ECO:0008006" key="3">
    <source>
        <dbReference type="Google" id="ProtNLM"/>
    </source>
</evidence>
<dbReference type="EMBL" id="JANJYJ010000001">
    <property type="protein sequence ID" value="KAK3231077.1"/>
    <property type="molecule type" value="Genomic_DNA"/>
</dbReference>
<organism evidence="1 2">
    <name type="scientific">Dipteronia sinensis</name>
    <dbReference type="NCBI Taxonomy" id="43782"/>
    <lineage>
        <taxon>Eukaryota</taxon>
        <taxon>Viridiplantae</taxon>
        <taxon>Streptophyta</taxon>
        <taxon>Embryophyta</taxon>
        <taxon>Tracheophyta</taxon>
        <taxon>Spermatophyta</taxon>
        <taxon>Magnoliopsida</taxon>
        <taxon>eudicotyledons</taxon>
        <taxon>Gunneridae</taxon>
        <taxon>Pentapetalae</taxon>
        <taxon>rosids</taxon>
        <taxon>malvids</taxon>
        <taxon>Sapindales</taxon>
        <taxon>Sapindaceae</taxon>
        <taxon>Hippocastanoideae</taxon>
        <taxon>Acereae</taxon>
        <taxon>Dipteronia</taxon>
    </lineage>
</organism>
<reference evidence="1" key="1">
    <citation type="journal article" date="2023" name="Plant J.">
        <title>Genome sequences and population genomics provide insights into the demographic history, inbreeding, and mutation load of two 'living fossil' tree species of Dipteronia.</title>
        <authorList>
            <person name="Feng Y."/>
            <person name="Comes H.P."/>
            <person name="Chen J."/>
            <person name="Zhu S."/>
            <person name="Lu R."/>
            <person name="Zhang X."/>
            <person name="Li P."/>
            <person name="Qiu J."/>
            <person name="Olsen K.M."/>
            <person name="Qiu Y."/>
        </authorList>
    </citation>
    <scope>NUCLEOTIDE SEQUENCE</scope>
    <source>
        <strain evidence="1">NBL</strain>
    </source>
</reference>
<dbReference type="AlphaFoldDB" id="A0AAE0B728"/>
<dbReference type="PANTHER" id="PTHR47074">
    <property type="entry name" value="BNAC02G40300D PROTEIN"/>
    <property type="match status" value="1"/>
</dbReference>
<proteinExistence type="predicted"/>
<keyword evidence="2" id="KW-1185">Reference proteome</keyword>
<evidence type="ECO:0000313" key="1">
    <source>
        <dbReference type="EMBL" id="KAK3231077.1"/>
    </source>
</evidence>
<gene>
    <name evidence="1" type="ORF">Dsin_002958</name>
</gene>
<protein>
    <recommendedName>
        <fullName evidence="3">RNase H type-1 domain-containing protein</fullName>
    </recommendedName>
</protein>
<dbReference type="PANTHER" id="PTHR47074:SF48">
    <property type="entry name" value="POLYNUCLEOTIDYL TRANSFERASE, RIBONUCLEASE H-LIKE SUPERFAMILY PROTEIN"/>
    <property type="match status" value="1"/>
</dbReference>